<comment type="caution">
    <text evidence="6">The sequence shown here is derived from an EMBL/GenBank/DDBJ whole genome shotgun (WGS) entry which is preliminary data.</text>
</comment>
<dbReference type="GO" id="GO:0006120">
    <property type="term" value="P:mitochondrial electron transport, NADH to ubiquinone"/>
    <property type="evidence" value="ECO:0007669"/>
    <property type="project" value="TreeGrafter"/>
</dbReference>
<evidence type="ECO:0000256" key="3">
    <source>
        <dbReference type="ARBA" id="ARBA00023128"/>
    </source>
</evidence>
<dbReference type="GO" id="GO:0005739">
    <property type="term" value="C:mitochondrion"/>
    <property type="evidence" value="ECO:0007669"/>
    <property type="project" value="UniProtKB-SubCell"/>
</dbReference>
<sequence length="322" mass="37559">MLSRKYSEKSSAFLKSNIFKLGKFINNSIVNNANSNYVNETENEPPVYSSNKPKEKLVKSQPTKKSTIKTLKDYFEFKPGNRPPTTLSLIDPKGGTLQLDEDIPLSVLLEKAPKIFKQESKKLATHFRQRFFLVDHPNLFREQSDTMHEETFIQYEFRTDEDFEYWNTGSDSDWSEGYSKCDFYKTDRGTAIFEGILSNKVVKDGRTERAGWCSIKSKDTMSFNLKKRYEEWGYYSHLLIKCRGDGRSYKIMIHSPESWDITWGDSNSYPLHTHGGPYWQFEMIPFSRFFSTIGGRIMDGQKNSFRAMQGLIFLQNLIEIIF</sequence>
<dbReference type="GO" id="GO:0051082">
    <property type="term" value="F:unfolded protein binding"/>
    <property type="evidence" value="ECO:0007669"/>
    <property type="project" value="TreeGrafter"/>
</dbReference>
<protein>
    <submittedName>
        <fullName evidence="6">CIA30 domain-containing protein</fullName>
    </submittedName>
</protein>
<dbReference type="InterPro" id="IPR013857">
    <property type="entry name" value="NADH-UbQ_OxRdtase-assoc_prot30"/>
</dbReference>
<evidence type="ECO:0000256" key="1">
    <source>
        <dbReference type="ARBA" id="ARBA00004173"/>
    </source>
</evidence>
<organism evidence="6 7">
    <name type="scientific">Meloidogyne graminicola</name>
    <dbReference type="NCBI Taxonomy" id="189291"/>
    <lineage>
        <taxon>Eukaryota</taxon>
        <taxon>Metazoa</taxon>
        <taxon>Ecdysozoa</taxon>
        <taxon>Nematoda</taxon>
        <taxon>Chromadorea</taxon>
        <taxon>Rhabditida</taxon>
        <taxon>Tylenchina</taxon>
        <taxon>Tylenchomorpha</taxon>
        <taxon>Tylenchoidea</taxon>
        <taxon>Meloidogynidae</taxon>
        <taxon>Meloidogyninae</taxon>
        <taxon>Meloidogyne</taxon>
    </lineage>
</organism>
<evidence type="ECO:0000256" key="4">
    <source>
        <dbReference type="ARBA" id="ARBA00023186"/>
    </source>
</evidence>
<dbReference type="OrthoDB" id="42561at2759"/>
<keyword evidence="4" id="KW-0143">Chaperone</keyword>
<dbReference type="AlphaFoldDB" id="A0A8S9ZUS3"/>
<dbReference type="EMBL" id="JABEBT010000021">
    <property type="protein sequence ID" value="KAF7637339.1"/>
    <property type="molecule type" value="Genomic_DNA"/>
</dbReference>
<evidence type="ECO:0000259" key="5">
    <source>
        <dbReference type="Pfam" id="PF08547"/>
    </source>
</evidence>
<evidence type="ECO:0000313" key="7">
    <source>
        <dbReference type="Proteomes" id="UP000605970"/>
    </source>
</evidence>
<proteinExistence type="inferred from homology"/>
<comment type="subcellular location">
    <subcellularLocation>
        <location evidence="1">Mitochondrion</location>
    </subcellularLocation>
</comment>
<evidence type="ECO:0000313" key="6">
    <source>
        <dbReference type="EMBL" id="KAF7637339.1"/>
    </source>
</evidence>
<dbReference type="InterPro" id="IPR008979">
    <property type="entry name" value="Galactose-bd-like_sf"/>
</dbReference>
<dbReference type="Proteomes" id="UP000605970">
    <property type="component" value="Unassembled WGS sequence"/>
</dbReference>
<dbReference type="Pfam" id="PF08547">
    <property type="entry name" value="CIA30"/>
    <property type="match status" value="1"/>
</dbReference>
<dbReference type="PANTHER" id="PTHR13194">
    <property type="entry name" value="COMPLEX I INTERMEDIATE-ASSOCIATED PROTEIN 30"/>
    <property type="match status" value="1"/>
</dbReference>
<dbReference type="InterPro" id="IPR039131">
    <property type="entry name" value="NDUFAF1"/>
</dbReference>
<dbReference type="GO" id="GO:0032981">
    <property type="term" value="P:mitochondrial respiratory chain complex I assembly"/>
    <property type="evidence" value="ECO:0007669"/>
    <property type="project" value="TreeGrafter"/>
</dbReference>
<feature type="domain" description="NADH:ubiquinone oxidoreductase intermediate-associated protein 30" evidence="5">
    <location>
        <begin position="156"/>
        <end position="302"/>
    </location>
</feature>
<comment type="similarity">
    <text evidence="2">Belongs to the CIA30 family.</text>
</comment>
<name>A0A8S9ZUS3_9BILA</name>
<keyword evidence="7" id="KW-1185">Reference proteome</keyword>
<gene>
    <name evidence="6" type="ORF">Mgra_00003308</name>
</gene>
<evidence type="ECO:0000256" key="2">
    <source>
        <dbReference type="ARBA" id="ARBA00007884"/>
    </source>
</evidence>
<dbReference type="SUPFAM" id="SSF49785">
    <property type="entry name" value="Galactose-binding domain-like"/>
    <property type="match status" value="1"/>
</dbReference>
<reference evidence="6" key="1">
    <citation type="journal article" date="2020" name="Ecol. Evol.">
        <title>Genome structure and content of the rice root-knot nematode (Meloidogyne graminicola).</title>
        <authorList>
            <person name="Phan N.T."/>
            <person name="Danchin E.G.J."/>
            <person name="Klopp C."/>
            <person name="Perfus-Barbeoch L."/>
            <person name="Kozlowski D.K."/>
            <person name="Koutsovoulos G.D."/>
            <person name="Lopez-Roques C."/>
            <person name="Bouchez O."/>
            <person name="Zahm M."/>
            <person name="Besnard G."/>
            <person name="Bellafiore S."/>
        </authorList>
    </citation>
    <scope>NUCLEOTIDE SEQUENCE</scope>
    <source>
        <strain evidence="6">VN-18</strain>
    </source>
</reference>
<accession>A0A8S9ZUS3</accession>
<keyword evidence="3" id="KW-0496">Mitochondrion</keyword>
<dbReference type="PANTHER" id="PTHR13194:SF18">
    <property type="entry name" value="COMPLEX I INTERMEDIATE-ASSOCIATED PROTEIN 30, MITOCHONDRIAL"/>
    <property type="match status" value="1"/>
</dbReference>